<accession>G0UIT8</accession>
<evidence type="ECO:0000313" key="2">
    <source>
        <dbReference type="EMBL" id="CCC89288.1"/>
    </source>
</evidence>
<dbReference type="InterPro" id="IPR001611">
    <property type="entry name" value="Leu-rich_rpt"/>
</dbReference>
<feature type="region of interest" description="Disordered" evidence="1">
    <location>
        <begin position="229"/>
        <end position="255"/>
    </location>
</feature>
<dbReference type="EMBL" id="HE575314">
    <property type="protein sequence ID" value="CCC89288.1"/>
    <property type="molecule type" value="Genomic_DNA"/>
</dbReference>
<evidence type="ECO:0000256" key="1">
    <source>
        <dbReference type="SAM" id="MobiDB-lite"/>
    </source>
</evidence>
<sequence>MCSLFSIVACLTPRFFFRVFTNLPRVSQRIAVLTTGTMNSSARKGTTATALMSTKNFLELIPLDVDLETTRQLVLKGKNITAIPPNIGVLLREVRRLDLTENDIRDVAPLATLTNLTSVNLTKNQRLLSVAALAPLQLTVCVLAHCGLRSLAGLEGSAATLRTLIVNDNNLVLQSPHGCSVDGVEVEDLGIAVKNYEVIACLTGCETLVLSRNPLLCSLCVHQPRKEKEGRDEKRSLRREVDPSVSRTGLIPSLQ</sequence>
<dbReference type="SUPFAM" id="SSF52058">
    <property type="entry name" value="L domain-like"/>
    <property type="match status" value="1"/>
</dbReference>
<reference evidence="2" key="1">
    <citation type="journal article" date="2012" name="Proc. Natl. Acad. Sci. U.S.A.">
        <title>Antigenic diversity is generated by distinct evolutionary mechanisms in African trypanosome species.</title>
        <authorList>
            <person name="Jackson A.P."/>
            <person name="Berry A."/>
            <person name="Aslett M."/>
            <person name="Allison H.C."/>
            <person name="Burton P."/>
            <person name="Vavrova-Anderson J."/>
            <person name="Brown R."/>
            <person name="Browne H."/>
            <person name="Corton N."/>
            <person name="Hauser H."/>
            <person name="Gamble J."/>
            <person name="Gilderthorp R."/>
            <person name="Marcello L."/>
            <person name="McQuillan J."/>
            <person name="Otto T.D."/>
            <person name="Quail M.A."/>
            <person name="Sanders M.J."/>
            <person name="van Tonder A."/>
            <person name="Ginger M.L."/>
            <person name="Field M.C."/>
            <person name="Barry J.D."/>
            <person name="Hertz-Fowler C."/>
            <person name="Berriman M."/>
        </authorList>
    </citation>
    <scope>NUCLEOTIDE SEQUENCE</scope>
    <source>
        <strain evidence="2">IL3000</strain>
    </source>
</reference>
<proteinExistence type="predicted"/>
<gene>
    <name evidence="2" type="ORF">TCIL3000_1_460</name>
</gene>
<dbReference type="Gene3D" id="3.80.10.10">
    <property type="entry name" value="Ribonuclease Inhibitor"/>
    <property type="match status" value="1"/>
</dbReference>
<dbReference type="InterPro" id="IPR032675">
    <property type="entry name" value="LRR_dom_sf"/>
</dbReference>
<name>G0UIT8_TRYCI</name>
<feature type="compositionally biased region" description="Basic and acidic residues" evidence="1">
    <location>
        <begin position="229"/>
        <end position="242"/>
    </location>
</feature>
<dbReference type="PROSITE" id="PS51450">
    <property type="entry name" value="LRR"/>
    <property type="match status" value="1"/>
</dbReference>
<dbReference type="VEuPathDB" id="TriTrypDB:TcIL3000_1_460"/>
<dbReference type="AlphaFoldDB" id="G0UIT8"/>
<organism evidence="2">
    <name type="scientific">Trypanosoma congolense (strain IL3000)</name>
    <dbReference type="NCBI Taxonomy" id="1068625"/>
    <lineage>
        <taxon>Eukaryota</taxon>
        <taxon>Discoba</taxon>
        <taxon>Euglenozoa</taxon>
        <taxon>Kinetoplastea</taxon>
        <taxon>Metakinetoplastina</taxon>
        <taxon>Trypanosomatida</taxon>
        <taxon>Trypanosomatidae</taxon>
        <taxon>Trypanosoma</taxon>
        <taxon>Nannomonas</taxon>
    </lineage>
</organism>
<protein>
    <submittedName>
        <fullName evidence="2">Uncharacterized protein TCIL3000_1_460</fullName>
    </submittedName>
</protein>